<reference evidence="2 3" key="1">
    <citation type="submission" date="2019-06" db="EMBL/GenBank/DDBJ databases">
        <title>Draft genome sequence of the filamentous fungus Phialemoniopsis curvata isolated from diesel fuel.</title>
        <authorList>
            <person name="Varaljay V.A."/>
            <person name="Lyon W.J."/>
            <person name="Crouch A.L."/>
            <person name="Drake C.E."/>
            <person name="Hollomon J.M."/>
            <person name="Nadeau L.J."/>
            <person name="Nunn H.S."/>
            <person name="Stevenson B.S."/>
            <person name="Bojanowski C.L."/>
            <person name="Crookes-Goodson W.J."/>
        </authorList>
    </citation>
    <scope>NUCLEOTIDE SEQUENCE [LARGE SCALE GENOMIC DNA]</scope>
    <source>
        <strain evidence="2 3">D216</strain>
    </source>
</reference>
<gene>
    <name evidence="2" type="ORF">E0L32_009664</name>
</gene>
<dbReference type="GeneID" id="41977111"/>
<evidence type="ECO:0000313" key="3">
    <source>
        <dbReference type="Proteomes" id="UP000319257"/>
    </source>
</evidence>
<organism evidence="2 3">
    <name type="scientific">Thyridium curvatum</name>
    <dbReference type="NCBI Taxonomy" id="1093900"/>
    <lineage>
        <taxon>Eukaryota</taxon>
        <taxon>Fungi</taxon>
        <taxon>Dikarya</taxon>
        <taxon>Ascomycota</taxon>
        <taxon>Pezizomycotina</taxon>
        <taxon>Sordariomycetes</taxon>
        <taxon>Sordariomycetidae</taxon>
        <taxon>Thyridiales</taxon>
        <taxon>Thyridiaceae</taxon>
        <taxon>Thyridium</taxon>
    </lineage>
</organism>
<name>A0A507AQ93_9PEZI</name>
<dbReference type="Proteomes" id="UP000319257">
    <property type="component" value="Unassembled WGS sequence"/>
</dbReference>
<comment type="caution">
    <text evidence="2">The sequence shown here is derived from an EMBL/GenBank/DDBJ whole genome shotgun (WGS) entry which is preliminary data.</text>
</comment>
<evidence type="ECO:0000313" key="2">
    <source>
        <dbReference type="EMBL" id="TPX08846.1"/>
    </source>
</evidence>
<dbReference type="InParanoid" id="A0A507AQ93"/>
<dbReference type="EMBL" id="SKBQ01000072">
    <property type="protein sequence ID" value="TPX08846.1"/>
    <property type="molecule type" value="Genomic_DNA"/>
</dbReference>
<evidence type="ECO:0008006" key="4">
    <source>
        <dbReference type="Google" id="ProtNLM"/>
    </source>
</evidence>
<dbReference type="OrthoDB" id="425925at2759"/>
<keyword evidence="1" id="KW-0732">Signal</keyword>
<evidence type="ECO:0000256" key="1">
    <source>
        <dbReference type="SAM" id="SignalP"/>
    </source>
</evidence>
<protein>
    <recommendedName>
        <fullName evidence="4">Phosphoglycerate mutase family protein</fullName>
    </recommendedName>
</protein>
<feature type="signal peptide" evidence="1">
    <location>
        <begin position="1"/>
        <end position="15"/>
    </location>
</feature>
<feature type="chain" id="PRO_5021487695" description="Phosphoglycerate mutase family protein" evidence="1">
    <location>
        <begin position="16"/>
        <end position="189"/>
    </location>
</feature>
<dbReference type="STRING" id="1093900.A0A507AQ93"/>
<dbReference type="RefSeq" id="XP_030990557.1">
    <property type="nucleotide sequence ID" value="XM_031144653.1"/>
</dbReference>
<sequence length="189" mass="20907">MKGALSFFLFSLAASSPTVYFIRHGEKPDDGNGLSAQGEQRAQCLRSVFGPGSQYNIGHIMAQTPKSSAYYLFPQLGAPKTEHIRDADGKRQRPLDTVQPVAADLGLTVDISCDRDDPKCVKKVVKKYKGEGNILICWEHNMLTDLAEELGAENAGQYPDDRFDLIWTLPPKYTEITSITSEHCQGLDN</sequence>
<proteinExistence type="predicted"/>
<accession>A0A507AQ93</accession>
<keyword evidence="3" id="KW-1185">Reference proteome</keyword>
<dbReference type="AlphaFoldDB" id="A0A507AQ93"/>